<evidence type="ECO:0000313" key="10">
    <source>
        <dbReference type="Proteomes" id="UP000000674"/>
    </source>
</evidence>
<comment type="subunit">
    <text evidence="8">Homodimer.</text>
</comment>
<dbReference type="FunFam" id="3.40.50.300:FF:001119">
    <property type="entry name" value="Iron-sulfur cluster carrier protein"/>
    <property type="match status" value="1"/>
</dbReference>
<name>A0B6R1_METTP</name>
<evidence type="ECO:0000256" key="1">
    <source>
        <dbReference type="ARBA" id="ARBA00022723"/>
    </source>
</evidence>
<dbReference type="PANTHER" id="PTHR23264:SF19">
    <property type="entry name" value="CYTOSOLIC FE-S CLUSTER ASSEMBLY FACTOR NUBP2"/>
    <property type="match status" value="1"/>
</dbReference>
<dbReference type="GO" id="GO:0016226">
    <property type="term" value="P:iron-sulfur cluster assembly"/>
    <property type="evidence" value="ECO:0007669"/>
    <property type="project" value="InterPro"/>
</dbReference>
<organism evidence="9 10">
    <name type="scientific">Methanothrix thermoacetophila (strain DSM 6194 / JCM 14653 / NBRC 101360 / PT)</name>
    <name type="common">Methanosaeta thermophila</name>
    <dbReference type="NCBI Taxonomy" id="349307"/>
    <lineage>
        <taxon>Archaea</taxon>
        <taxon>Methanobacteriati</taxon>
        <taxon>Methanobacteriota</taxon>
        <taxon>Stenosarchaea group</taxon>
        <taxon>Methanomicrobia</taxon>
        <taxon>Methanotrichales</taxon>
        <taxon>Methanotrichaceae</taxon>
        <taxon>Methanothrix</taxon>
    </lineage>
</organism>
<dbReference type="GO" id="GO:0046872">
    <property type="term" value="F:metal ion binding"/>
    <property type="evidence" value="ECO:0007669"/>
    <property type="project" value="UniProtKB-KW"/>
</dbReference>
<keyword evidence="3 8" id="KW-0067">ATP-binding</keyword>
<dbReference type="AlphaFoldDB" id="A0B6R1"/>
<evidence type="ECO:0000256" key="7">
    <source>
        <dbReference type="ARBA" id="ARBA00074706"/>
    </source>
</evidence>
<dbReference type="InterPro" id="IPR027417">
    <property type="entry name" value="P-loop_NTPase"/>
</dbReference>
<dbReference type="GO" id="GO:0005524">
    <property type="term" value="F:ATP binding"/>
    <property type="evidence" value="ECO:0007669"/>
    <property type="project" value="UniProtKB-UniRule"/>
</dbReference>
<keyword evidence="10" id="KW-1185">Reference proteome</keyword>
<dbReference type="GO" id="GO:0051536">
    <property type="term" value="F:iron-sulfur cluster binding"/>
    <property type="evidence" value="ECO:0007669"/>
    <property type="project" value="UniProtKB-UniRule"/>
</dbReference>
<comment type="function">
    <text evidence="6 8">Binds and transfers iron-sulfur (Fe-S) clusters to target apoproteins. Can hydrolyze ATP.</text>
</comment>
<dbReference type="OrthoDB" id="8297at2157"/>
<dbReference type="Pfam" id="PF10609">
    <property type="entry name" value="ParA"/>
    <property type="match status" value="1"/>
</dbReference>
<feature type="binding site" evidence="8">
    <location>
        <begin position="37"/>
        <end position="44"/>
    </location>
    <ligand>
        <name>ATP</name>
        <dbReference type="ChEBI" id="CHEBI:30616"/>
    </ligand>
</feature>
<dbReference type="CDD" id="cd02037">
    <property type="entry name" value="Mrp_NBP35"/>
    <property type="match status" value="1"/>
</dbReference>
<dbReference type="GO" id="GO:0005829">
    <property type="term" value="C:cytosol"/>
    <property type="evidence" value="ECO:0007669"/>
    <property type="project" value="TreeGrafter"/>
</dbReference>
<dbReference type="SUPFAM" id="SSF52540">
    <property type="entry name" value="P-loop containing nucleoside triphosphate hydrolases"/>
    <property type="match status" value="1"/>
</dbReference>
<keyword evidence="1 8" id="KW-0479">Metal-binding</keyword>
<evidence type="ECO:0000256" key="2">
    <source>
        <dbReference type="ARBA" id="ARBA00022741"/>
    </source>
</evidence>
<evidence type="ECO:0000256" key="3">
    <source>
        <dbReference type="ARBA" id="ARBA00022840"/>
    </source>
</evidence>
<dbReference type="HOGENOM" id="CLU_024839_0_1_2"/>
<dbReference type="STRING" id="349307.Mthe_0594"/>
<keyword evidence="8" id="KW-0378">Hydrolase</keyword>
<evidence type="ECO:0000256" key="8">
    <source>
        <dbReference type="HAMAP-Rule" id="MF_02040"/>
    </source>
</evidence>
<dbReference type="InterPro" id="IPR000808">
    <property type="entry name" value="Mrp-like_CS"/>
</dbReference>
<dbReference type="GO" id="GO:0016887">
    <property type="term" value="F:ATP hydrolysis activity"/>
    <property type="evidence" value="ECO:0007669"/>
    <property type="project" value="UniProtKB-UniRule"/>
</dbReference>
<sequence length="285" mass="30899">MQDRCDMACDRCDARGSCTDEENRMRRIKRKMLVGSGKGGVGKSTVAAYLAIWLAKRGYSVGLLDADITGPNIPKLLGIEDERLTVGPDGIHPATVGNIKVVSMALILPTSGTSVVWRGPMKMAAIKQFLSDVCWGDLDYLIVDLPPGTSDEPISLVQLIPDLDGVVVVTTPQDVAIIDTLKSIDMFRKMNVRIIGMVENMSGLVCPHCGKRVEAFGSGNGEVHARDMDVDFLGSVPVDPELSMLYRYLDGIEVSSPGLRSMEAIAFKITRALDTDDREGTLQRG</sequence>
<evidence type="ECO:0000256" key="5">
    <source>
        <dbReference type="ARBA" id="ARBA00023014"/>
    </source>
</evidence>
<dbReference type="HAMAP" id="MF_02040">
    <property type="entry name" value="Mrp_NBP35"/>
    <property type="match status" value="1"/>
</dbReference>
<keyword evidence="4 8" id="KW-0408">Iron</keyword>
<dbReference type="KEGG" id="mtp:Mthe_0594"/>
<gene>
    <name evidence="9" type="ordered locus">Mthe_0594</name>
</gene>
<dbReference type="Proteomes" id="UP000000674">
    <property type="component" value="Chromosome"/>
</dbReference>
<evidence type="ECO:0000313" key="9">
    <source>
        <dbReference type="EMBL" id="ABK14385.1"/>
    </source>
</evidence>
<dbReference type="InterPro" id="IPR033756">
    <property type="entry name" value="YlxH/NBP35"/>
</dbReference>
<keyword evidence="5 8" id="KW-0411">Iron-sulfur</keyword>
<dbReference type="InterPro" id="IPR019591">
    <property type="entry name" value="Mrp/NBP35_ATP-bd"/>
</dbReference>
<dbReference type="PROSITE" id="PS01215">
    <property type="entry name" value="MRP"/>
    <property type="match status" value="1"/>
</dbReference>
<evidence type="ECO:0000256" key="6">
    <source>
        <dbReference type="ARBA" id="ARBA00058094"/>
    </source>
</evidence>
<evidence type="ECO:0000256" key="4">
    <source>
        <dbReference type="ARBA" id="ARBA00023004"/>
    </source>
</evidence>
<keyword evidence="2 8" id="KW-0547">Nucleotide-binding</keyword>
<accession>A0B6R1</accession>
<comment type="similarity">
    <text evidence="8">Belongs to the Mrp/NBP35 ATP-binding proteins family.</text>
</comment>
<protein>
    <recommendedName>
        <fullName evidence="7 8">Iron-sulfur cluster carrier protein</fullName>
    </recommendedName>
</protein>
<reference evidence="9 10" key="1">
    <citation type="submission" date="2006-10" db="EMBL/GenBank/DDBJ databases">
        <title>Complete sequence of Methanosaeta thermophila PT.</title>
        <authorList>
            <consortium name="US DOE Joint Genome Institute"/>
            <person name="Copeland A."/>
            <person name="Lucas S."/>
            <person name="Lapidus A."/>
            <person name="Barry K."/>
            <person name="Detter J.C."/>
            <person name="Glavina del Rio T."/>
            <person name="Hammon N."/>
            <person name="Israni S."/>
            <person name="Pitluck S."/>
            <person name="Chain P."/>
            <person name="Malfatti S."/>
            <person name="Shin M."/>
            <person name="Vergez L."/>
            <person name="Schmutz J."/>
            <person name="Larimer F."/>
            <person name="Land M."/>
            <person name="Hauser L."/>
            <person name="Kyrpides N."/>
            <person name="Kim E."/>
            <person name="Smith K.S."/>
            <person name="Ingram-Smith C."/>
            <person name="Richardson P."/>
        </authorList>
    </citation>
    <scope>NUCLEOTIDE SEQUENCE [LARGE SCALE GENOMIC DNA]</scope>
    <source>
        <strain evidence="10">DSM 6194 / JCM 14653 / NBRC 101360 / PT</strain>
    </source>
</reference>
<proteinExistence type="inferred from homology"/>
<dbReference type="Gene3D" id="3.40.50.300">
    <property type="entry name" value="P-loop containing nucleotide triphosphate hydrolases"/>
    <property type="match status" value="1"/>
</dbReference>
<dbReference type="PANTHER" id="PTHR23264">
    <property type="entry name" value="NUCLEOTIDE-BINDING PROTEIN NBP35 YEAST -RELATED"/>
    <property type="match status" value="1"/>
</dbReference>
<dbReference type="GO" id="GO:0140663">
    <property type="term" value="F:ATP-dependent FeS chaperone activity"/>
    <property type="evidence" value="ECO:0007669"/>
    <property type="project" value="InterPro"/>
</dbReference>
<dbReference type="EMBL" id="CP000477">
    <property type="protein sequence ID" value="ABK14385.1"/>
    <property type="molecule type" value="Genomic_DNA"/>
</dbReference>